<dbReference type="AlphaFoldDB" id="A0A4U0RUH4"/>
<sequence length="64" mass="6884">MQVRLGVWRRPMGLAVPVVHLPDSPSTTARVDLPSDRRLRIVVGFVGTLGFLAVAIAVVAHGRV</sequence>
<protein>
    <submittedName>
        <fullName evidence="2">Uncharacterized protein</fullName>
    </submittedName>
</protein>
<evidence type="ECO:0000313" key="2">
    <source>
        <dbReference type="EMBL" id="TJZ99127.1"/>
    </source>
</evidence>
<comment type="caution">
    <text evidence="2">The sequence shown here is derived from an EMBL/GenBank/DDBJ whole genome shotgun (WGS) entry which is preliminary data.</text>
</comment>
<accession>A0A4U0RUH4</accession>
<evidence type="ECO:0000256" key="1">
    <source>
        <dbReference type="SAM" id="Phobius"/>
    </source>
</evidence>
<reference evidence="2 3" key="1">
    <citation type="submission" date="2019-04" db="EMBL/GenBank/DDBJ databases">
        <title>Streptomyces oryziradicis sp. nov., a novel actinomycete isolated from rhizosphere soil of rice (Oryza sativa L.).</title>
        <authorList>
            <person name="Li C."/>
        </authorList>
    </citation>
    <scope>NUCLEOTIDE SEQUENCE [LARGE SCALE GENOMIC DNA]</scope>
    <source>
        <strain evidence="2 3">NEAU-C40</strain>
    </source>
</reference>
<organism evidence="2 3">
    <name type="scientific">Actinacidiphila oryziradicis</name>
    <dbReference type="NCBI Taxonomy" id="2571141"/>
    <lineage>
        <taxon>Bacteria</taxon>
        <taxon>Bacillati</taxon>
        <taxon>Actinomycetota</taxon>
        <taxon>Actinomycetes</taxon>
        <taxon>Kitasatosporales</taxon>
        <taxon>Streptomycetaceae</taxon>
        <taxon>Actinacidiphila</taxon>
    </lineage>
</organism>
<proteinExistence type="predicted"/>
<evidence type="ECO:0000313" key="3">
    <source>
        <dbReference type="Proteomes" id="UP000305778"/>
    </source>
</evidence>
<keyword evidence="1" id="KW-0812">Transmembrane</keyword>
<gene>
    <name evidence="2" type="ORF">FCI23_47120</name>
</gene>
<keyword evidence="1" id="KW-0472">Membrane</keyword>
<dbReference type="Proteomes" id="UP000305778">
    <property type="component" value="Unassembled WGS sequence"/>
</dbReference>
<dbReference type="RefSeq" id="WP_136730175.1">
    <property type="nucleotide sequence ID" value="NZ_SUMC01000117.1"/>
</dbReference>
<keyword evidence="3" id="KW-1185">Reference proteome</keyword>
<name>A0A4U0RUH4_9ACTN</name>
<keyword evidence="1" id="KW-1133">Transmembrane helix</keyword>
<dbReference type="EMBL" id="SUMC01000117">
    <property type="protein sequence ID" value="TJZ99127.1"/>
    <property type="molecule type" value="Genomic_DNA"/>
</dbReference>
<feature type="transmembrane region" description="Helical" evidence="1">
    <location>
        <begin position="39"/>
        <end position="60"/>
    </location>
</feature>